<evidence type="ECO:0000313" key="2">
    <source>
        <dbReference type="Proteomes" id="UP000653644"/>
    </source>
</evidence>
<reference evidence="2" key="1">
    <citation type="journal article" date="2019" name="Int. J. Syst. Evol. Microbiol.">
        <title>The Global Catalogue of Microorganisms (GCM) 10K type strain sequencing project: providing services to taxonomists for standard genome sequencing and annotation.</title>
        <authorList>
            <consortium name="The Broad Institute Genomics Platform"/>
            <consortium name="The Broad Institute Genome Sequencing Center for Infectious Disease"/>
            <person name="Wu L."/>
            <person name="Ma J."/>
        </authorList>
    </citation>
    <scope>NUCLEOTIDE SEQUENCE [LARGE SCALE GENOMIC DNA]</scope>
    <source>
        <strain evidence="2">JCM 4733</strain>
    </source>
</reference>
<sequence>MSGTSGSVSTAASADAECETLCDVQVDGSSEGGKNGEKLHDAFASTGAAGSDFVVLSTREL</sequence>
<gene>
    <name evidence="1" type="ORF">GCM10010345_11930</name>
</gene>
<protein>
    <submittedName>
        <fullName evidence="1">Uncharacterized protein</fullName>
    </submittedName>
</protein>
<proteinExistence type="predicted"/>
<comment type="caution">
    <text evidence="1">The sequence shown here is derived from an EMBL/GenBank/DDBJ whole genome shotgun (WGS) entry which is preliminary data.</text>
</comment>
<organism evidence="1 2">
    <name type="scientific">Streptomyces canarius</name>
    <dbReference type="NCBI Taxonomy" id="285453"/>
    <lineage>
        <taxon>Bacteria</taxon>
        <taxon>Bacillati</taxon>
        <taxon>Actinomycetota</taxon>
        <taxon>Actinomycetes</taxon>
        <taxon>Kitasatosporales</taxon>
        <taxon>Streptomycetaceae</taxon>
        <taxon>Streptomyces</taxon>
    </lineage>
</organism>
<dbReference type="RefSeq" id="WP_189882955.1">
    <property type="nucleotide sequence ID" value="NZ_BMVN01000003.1"/>
</dbReference>
<dbReference type="EMBL" id="BMVN01000003">
    <property type="protein sequence ID" value="GHA09118.1"/>
    <property type="molecule type" value="Genomic_DNA"/>
</dbReference>
<name>A0ABQ3CJ16_9ACTN</name>
<evidence type="ECO:0000313" key="1">
    <source>
        <dbReference type="EMBL" id="GHA09118.1"/>
    </source>
</evidence>
<keyword evidence="2" id="KW-1185">Reference proteome</keyword>
<dbReference type="Proteomes" id="UP000653644">
    <property type="component" value="Unassembled WGS sequence"/>
</dbReference>
<accession>A0ABQ3CJ16</accession>